<evidence type="ECO:0000313" key="11">
    <source>
        <dbReference type="Proteomes" id="UP000190188"/>
    </source>
</evidence>
<dbReference type="PROSITE" id="PS00136">
    <property type="entry name" value="SUBTILASE_ASP"/>
    <property type="match status" value="1"/>
</dbReference>
<comment type="caution">
    <text evidence="10">The sequence shown here is derived from an EMBL/GenBank/DDBJ whole genome shotgun (WGS) entry which is preliminary data.</text>
</comment>
<keyword evidence="6 7" id="KW-0720">Serine protease</keyword>
<dbReference type="InterPro" id="IPR036852">
    <property type="entry name" value="Peptidase_S8/S53_dom_sf"/>
</dbReference>
<dbReference type="EMBL" id="MSZX01000004">
    <property type="protein sequence ID" value="OPA78428.1"/>
    <property type="molecule type" value="Genomic_DNA"/>
</dbReference>
<dbReference type="InterPro" id="IPR023828">
    <property type="entry name" value="Peptidase_S8_Ser-AS"/>
</dbReference>
<dbReference type="GO" id="GO:0004252">
    <property type="term" value="F:serine-type endopeptidase activity"/>
    <property type="evidence" value="ECO:0007669"/>
    <property type="project" value="UniProtKB-UniRule"/>
</dbReference>
<dbReference type="InterPro" id="IPR023827">
    <property type="entry name" value="Peptidase_S8_Asp-AS"/>
</dbReference>
<keyword evidence="5 7" id="KW-0378">Hydrolase</keyword>
<evidence type="ECO:0000256" key="3">
    <source>
        <dbReference type="ARBA" id="ARBA00022525"/>
    </source>
</evidence>
<dbReference type="PANTHER" id="PTHR43806:SF11">
    <property type="entry name" value="CEREVISIN-RELATED"/>
    <property type="match status" value="1"/>
</dbReference>
<comment type="similarity">
    <text evidence="2 7 8">Belongs to the peptidase S8 family.</text>
</comment>
<dbReference type="GO" id="GO:0006508">
    <property type="term" value="P:proteolysis"/>
    <property type="evidence" value="ECO:0007669"/>
    <property type="project" value="UniProtKB-KW"/>
</dbReference>
<dbReference type="PRINTS" id="PR00723">
    <property type="entry name" value="SUBTILISIN"/>
</dbReference>
<feature type="active site" description="Charge relay system" evidence="7">
    <location>
        <position position="548"/>
    </location>
</feature>
<dbReference type="InterPro" id="IPR000209">
    <property type="entry name" value="Peptidase_S8/S53_dom"/>
</dbReference>
<keyword evidence="4 7" id="KW-0645">Protease</keyword>
<evidence type="ECO:0000256" key="8">
    <source>
        <dbReference type="RuleBase" id="RU003355"/>
    </source>
</evidence>
<dbReference type="PROSITE" id="PS00138">
    <property type="entry name" value="SUBTILASE_SER"/>
    <property type="match status" value="1"/>
</dbReference>
<evidence type="ECO:0000256" key="4">
    <source>
        <dbReference type="ARBA" id="ARBA00022670"/>
    </source>
</evidence>
<dbReference type="PROSITE" id="PS51892">
    <property type="entry name" value="SUBTILASE"/>
    <property type="match status" value="1"/>
</dbReference>
<evidence type="ECO:0000256" key="1">
    <source>
        <dbReference type="ARBA" id="ARBA00004613"/>
    </source>
</evidence>
<keyword evidence="11" id="KW-1185">Reference proteome</keyword>
<evidence type="ECO:0000256" key="7">
    <source>
        <dbReference type="PROSITE-ProRule" id="PRU01240"/>
    </source>
</evidence>
<dbReference type="InterPro" id="IPR034084">
    <property type="entry name" value="Thermitase-like_dom"/>
</dbReference>
<dbReference type="PROSITE" id="PS00137">
    <property type="entry name" value="SUBTILASE_HIS"/>
    <property type="match status" value="1"/>
</dbReference>
<dbReference type="InterPro" id="IPR050131">
    <property type="entry name" value="Peptidase_S8_subtilisin-like"/>
</dbReference>
<evidence type="ECO:0000256" key="6">
    <source>
        <dbReference type="ARBA" id="ARBA00022825"/>
    </source>
</evidence>
<gene>
    <name evidence="10" type="ORF">BVG16_11150</name>
</gene>
<dbReference type="Proteomes" id="UP000190188">
    <property type="component" value="Unassembled WGS sequence"/>
</dbReference>
<reference evidence="10 11" key="1">
    <citation type="submission" date="2017-01" db="EMBL/GenBank/DDBJ databases">
        <title>Genome analysis of Paenibacillus selenitrireducens ES3-24.</title>
        <authorList>
            <person name="Xu D."/>
            <person name="Yao R."/>
            <person name="Zheng S."/>
        </authorList>
    </citation>
    <scope>NUCLEOTIDE SEQUENCE [LARGE SCALE GENOMIC DNA]</scope>
    <source>
        <strain evidence="10 11">ES3-24</strain>
    </source>
</reference>
<feature type="active site" description="Charge relay system" evidence="7">
    <location>
        <position position="394"/>
    </location>
</feature>
<feature type="domain" description="Peptidase S8/S53" evidence="9">
    <location>
        <begin position="353"/>
        <end position="596"/>
    </location>
</feature>
<dbReference type="OrthoDB" id="9798386at2"/>
<accession>A0A1T2XF24</accession>
<dbReference type="GO" id="GO:0005576">
    <property type="term" value="C:extracellular region"/>
    <property type="evidence" value="ECO:0007669"/>
    <property type="project" value="UniProtKB-SubCell"/>
</dbReference>
<evidence type="ECO:0000313" key="10">
    <source>
        <dbReference type="EMBL" id="OPA78428.1"/>
    </source>
</evidence>
<dbReference type="Gene3D" id="3.40.50.200">
    <property type="entry name" value="Peptidase S8/S53 domain"/>
    <property type="match status" value="1"/>
</dbReference>
<dbReference type="AlphaFoldDB" id="A0A1T2XF24"/>
<feature type="active site" description="Charge relay system" evidence="7">
    <location>
        <position position="361"/>
    </location>
</feature>
<sequence length="633" mass="70694">MRRGLIALLFVIGIGALLYPIVAPKNPANPTQPANPAPVPQATPHITTLQEKNMKEMVLKNDVELTQKMCKIECTNHVQMMLHKLDKATPARIQAYASKMQKDHKHIGYLIWMDNRANKQYEYGALPSKMEPEAKKTLQQHILTAKSKVKKRENYESAPVLKGNHKYLVMGIPAKNSERGMVAVVNQEILNTVNKHQRRNLRLIPYPHDHKFRVKTVDNDNMKPKRATQGEDNADTSHYYTNEIVVRFKHQPTADQMEKIKRDIHCTHVRHVGYAYIFRSNKMSAEALTSYFKAYDPVYVEPHFLYLTNEVSMKTTQNDSGTDQPNDSLYKQYQWNLPIIETNKGWHLSKGKKEVIVGIVDTGVDLTHPDLKGQLLKGYNAIDPSLPPTDDVGHGTHVAGIIGALVNNHEGVAGMTWYNKILPVKVLDDSGAGTSYSVAQGIIWAADHGAKVINMSLGNYAEASFLHDAIKYAYDKDVVLVAATGNDNTDQPGYPAAYPEVFAVSATTKTKEKASFSNYGDYVDVVAPGENIASTFMDNQYAALSGTSMACPHVSALAALIRSVNPNLKNTEVMDIMRKNVIDLGQSGRDIYFGYGQIDVVKALEAADQQTHTLNFFPYFVKKQMDKAASKYQ</sequence>
<keyword evidence="3" id="KW-0964">Secreted</keyword>
<protein>
    <submittedName>
        <fullName evidence="10">Peptidase S8</fullName>
    </submittedName>
</protein>
<evidence type="ECO:0000259" key="9">
    <source>
        <dbReference type="Pfam" id="PF00082"/>
    </source>
</evidence>
<evidence type="ECO:0000256" key="5">
    <source>
        <dbReference type="ARBA" id="ARBA00022801"/>
    </source>
</evidence>
<dbReference type="RefSeq" id="WP_078498709.1">
    <property type="nucleotide sequence ID" value="NZ_MSZX01000004.1"/>
</dbReference>
<dbReference type="PANTHER" id="PTHR43806">
    <property type="entry name" value="PEPTIDASE S8"/>
    <property type="match status" value="1"/>
</dbReference>
<dbReference type="CDD" id="cd07484">
    <property type="entry name" value="Peptidases_S8_Thermitase_like"/>
    <property type="match status" value="1"/>
</dbReference>
<proteinExistence type="inferred from homology"/>
<comment type="subcellular location">
    <subcellularLocation>
        <location evidence="1">Secreted</location>
    </subcellularLocation>
</comment>
<dbReference type="InterPro" id="IPR015500">
    <property type="entry name" value="Peptidase_S8_subtilisin-rel"/>
</dbReference>
<name>A0A1T2XF24_9BACL</name>
<organism evidence="10 11">
    <name type="scientific">Paenibacillus selenitireducens</name>
    <dbReference type="NCBI Taxonomy" id="1324314"/>
    <lineage>
        <taxon>Bacteria</taxon>
        <taxon>Bacillati</taxon>
        <taxon>Bacillota</taxon>
        <taxon>Bacilli</taxon>
        <taxon>Bacillales</taxon>
        <taxon>Paenibacillaceae</taxon>
        <taxon>Paenibacillus</taxon>
    </lineage>
</organism>
<dbReference type="SUPFAM" id="SSF52743">
    <property type="entry name" value="Subtilisin-like"/>
    <property type="match status" value="1"/>
</dbReference>
<dbReference type="InterPro" id="IPR022398">
    <property type="entry name" value="Peptidase_S8_His-AS"/>
</dbReference>
<evidence type="ECO:0000256" key="2">
    <source>
        <dbReference type="ARBA" id="ARBA00011073"/>
    </source>
</evidence>
<dbReference type="Pfam" id="PF00082">
    <property type="entry name" value="Peptidase_S8"/>
    <property type="match status" value="1"/>
</dbReference>
<dbReference type="STRING" id="1324314.BVG16_11150"/>